<keyword evidence="4" id="KW-0808">Transferase</keyword>
<dbReference type="InterPro" id="IPR008271">
    <property type="entry name" value="Ser/Thr_kinase_AS"/>
</dbReference>
<keyword evidence="5 17" id="KW-0812">Transmembrane</keyword>
<comment type="catalytic activity">
    <reaction evidence="15">
        <text>L-seryl-[protein] + ATP = O-phospho-L-seryl-[protein] + ADP + H(+)</text>
        <dbReference type="Rhea" id="RHEA:17989"/>
        <dbReference type="Rhea" id="RHEA-COMP:9863"/>
        <dbReference type="Rhea" id="RHEA-COMP:11604"/>
        <dbReference type="ChEBI" id="CHEBI:15378"/>
        <dbReference type="ChEBI" id="CHEBI:29999"/>
        <dbReference type="ChEBI" id="CHEBI:30616"/>
        <dbReference type="ChEBI" id="CHEBI:83421"/>
        <dbReference type="ChEBI" id="CHEBI:456216"/>
        <dbReference type="EC" id="2.7.11.1"/>
    </reaction>
</comment>
<dbReference type="GO" id="GO:0016020">
    <property type="term" value="C:membrane"/>
    <property type="evidence" value="ECO:0007669"/>
    <property type="project" value="UniProtKB-SubCell"/>
</dbReference>
<comment type="catalytic activity">
    <reaction evidence="14">
        <text>L-threonyl-[protein] + ATP = O-phospho-L-threonyl-[protein] + ADP + H(+)</text>
        <dbReference type="Rhea" id="RHEA:46608"/>
        <dbReference type="Rhea" id="RHEA-COMP:11060"/>
        <dbReference type="Rhea" id="RHEA-COMP:11605"/>
        <dbReference type="ChEBI" id="CHEBI:15378"/>
        <dbReference type="ChEBI" id="CHEBI:30013"/>
        <dbReference type="ChEBI" id="CHEBI:30616"/>
        <dbReference type="ChEBI" id="CHEBI:61977"/>
        <dbReference type="ChEBI" id="CHEBI:456216"/>
        <dbReference type="EC" id="2.7.11.1"/>
    </reaction>
</comment>
<feature type="signal peptide" evidence="18">
    <location>
        <begin position="1"/>
        <end position="26"/>
    </location>
</feature>
<dbReference type="InterPro" id="IPR011009">
    <property type="entry name" value="Kinase-like_dom_sf"/>
</dbReference>
<dbReference type="Pfam" id="PF14380">
    <property type="entry name" value="WAK_assoc"/>
    <property type="match status" value="1"/>
</dbReference>
<keyword evidence="8" id="KW-0418">Kinase</keyword>
<dbReference type="EMBL" id="LR999452">
    <property type="protein sequence ID" value="CAE5963208.1"/>
    <property type="molecule type" value="Genomic_DNA"/>
</dbReference>
<evidence type="ECO:0000259" key="19">
    <source>
        <dbReference type="PROSITE" id="PS50011"/>
    </source>
</evidence>
<dbReference type="EC" id="2.7.11.1" evidence="2"/>
<name>A0A8S1ZQS4_ARAAE</name>
<dbReference type="InterPro" id="IPR045874">
    <property type="entry name" value="LRK10/LRL21-25-like"/>
</dbReference>
<comment type="subcellular location">
    <subcellularLocation>
        <location evidence="1">Membrane</location>
        <topology evidence="1">Single-pass type I membrane protein</topology>
    </subcellularLocation>
</comment>
<evidence type="ECO:0000256" key="5">
    <source>
        <dbReference type="ARBA" id="ARBA00022692"/>
    </source>
</evidence>
<dbReference type="AlphaFoldDB" id="A0A8S1ZQS4"/>
<evidence type="ECO:0000256" key="10">
    <source>
        <dbReference type="ARBA" id="ARBA00022989"/>
    </source>
</evidence>
<keyword evidence="3" id="KW-0723">Serine/threonine-protein kinase</keyword>
<evidence type="ECO:0000256" key="6">
    <source>
        <dbReference type="ARBA" id="ARBA00022729"/>
    </source>
</evidence>
<evidence type="ECO:0000313" key="21">
    <source>
        <dbReference type="Proteomes" id="UP000682877"/>
    </source>
</evidence>
<evidence type="ECO:0000256" key="12">
    <source>
        <dbReference type="ARBA" id="ARBA00023170"/>
    </source>
</evidence>
<keyword evidence="11 17" id="KW-0472">Membrane</keyword>
<dbReference type="InterPro" id="IPR017441">
    <property type="entry name" value="Protein_kinase_ATP_BS"/>
</dbReference>
<evidence type="ECO:0000256" key="7">
    <source>
        <dbReference type="ARBA" id="ARBA00022741"/>
    </source>
</evidence>
<dbReference type="InterPro" id="IPR025287">
    <property type="entry name" value="WAK_GUB"/>
</dbReference>
<dbReference type="FunFam" id="3.30.200.20:FF:000644">
    <property type="entry name" value="Suppressor of npr1-1 constitutive 4"/>
    <property type="match status" value="1"/>
</dbReference>
<evidence type="ECO:0000256" key="17">
    <source>
        <dbReference type="SAM" id="Phobius"/>
    </source>
</evidence>
<evidence type="ECO:0000256" key="11">
    <source>
        <dbReference type="ARBA" id="ARBA00023136"/>
    </source>
</evidence>
<keyword evidence="9 16" id="KW-0067">ATP-binding</keyword>
<feature type="domain" description="Protein kinase" evidence="19">
    <location>
        <begin position="505"/>
        <end position="794"/>
    </location>
</feature>
<evidence type="ECO:0000256" key="2">
    <source>
        <dbReference type="ARBA" id="ARBA00012513"/>
    </source>
</evidence>
<sequence length="817" mass="92123">MYYLPTSCLVFFFLSSLFYHLPCALSKEGLAWCETIQFQCGNITAGFPFWGGNRPEPCGHASLELRCNNENITSLNILNHKYNVFHINQTSNTLRLVRADFLGSFCSASFQTTTMSPEFSELPKLKNLTIFYNCDPRLHYISNYTCPPGRGVVSAYQNPIYQRSCQDNFTLSVPETYFPEVKELNLTHLESVLREGVEVMVNTDDTTCEECSSSTYEHYERCSEPFRCGDQTSLLYPFWVRGRQDCGHPYFKLDCGKGFAELTISFATYRILEANYDSRIIRLARLDYIDNLCPTDAQNASFLTSVLPFAPHTEMLTIYYSCQKWSSLNAYFGQLHCEGDKKTITNYYGTRNLSSPSLYGSSGFLFDNLRGNCQKGVSIPVDGSASKDNLQKTLEKGFQVEHNQDCSRCIESKGACGYNQTTRSFVCYCKDGTYGNNCGSGKGSHGNFFNRSRIGSVAGVILFLVLLTFFLHFLRVRKIRLRQQNLKALIPLEHYTYAQVKRITKSFEEVVGTGGFGIVYRGTLGDGRMVAVKVLKKSKGNGEDFINEVASMSRTSHQNIVSLLGFCSEGSKRAIIYEFLENGSLDKFISGKSSVNLDWMVLYSIALGVARGLEYLHHGCKTRIVHFDIKPQNVLLDDNFCPKVSDFGLAKLCEKKESILSILDTRGTIGYIAPEMISRVYGNVSHKSDVYSYGMLVLDMIGARNKENANQFSASTTSTMYFPEWIYKDLEKGDDGRLNRNGIICEEEDIIKKMTLVSLWCIQPSPTDRPPMNRVVEMMEGSLDALEIPPRPVFQIPTMPLQEFSIFSEDISGNKDG</sequence>
<dbReference type="InterPro" id="IPR000719">
    <property type="entry name" value="Prot_kinase_dom"/>
</dbReference>
<dbReference type="PROSITE" id="PS00108">
    <property type="entry name" value="PROTEIN_KINASE_ST"/>
    <property type="match status" value="1"/>
</dbReference>
<evidence type="ECO:0000256" key="14">
    <source>
        <dbReference type="ARBA" id="ARBA00047899"/>
    </source>
</evidence>
<evidence type="ECO:0000313" key="20">
    <source>
        <dbReference type="EMBL" id="CAE5963208.1"/>
    </source>
</evidence>
<protein>
    <recommendedName>
        <fullName evidence="2">non-specific serine/threonine protein kinase</fullName>
        <ecNumber evidence="2">2.7.11.1</ecNumber>
    </recommendedName>
</protein>
<dbReference type="Pfam" id="PF07714">
    <property type="entry name" value="PK_Tyr_Ser-Thr"/>
    <property type="match status" value="1"/>
</dbReference>
<dbReference type="InterPro" id="IPR001245">
    <property type="entry name" value="Ser-Thr/Tyr_kinase_cat_dom"/>
</dbReference>
<organism evidence="20 21">
    <name type="scientific">Arabidopsis arenosa</name>
    <name type="common">Sand rock-cress</name>
    <name type="synonym">Cardaminopsis arenosa</name>
    <dbReference type="NCBI Taxonomy" id="38785"/>
    <lineage>
        <taxon>Eukaryota</taxon>
        <taxon>Viridiplantae</taxon>
        <taxon>Streptophyta</taxon>
        <taxon>Embryophyta</taxon>
        <taxon>Tracheophyta</taxon>
        <taxon>Spermatophyta</taxon>
        <taxon>Magnoliopsida</taxon>
        <taxon>eudicotyledons</taxon>
        <taxon>Gunneridae</taxon>
        <taxon>Pentapetalae</taxon>
        <taxon>rosids</taxon>
        <taxon>malvids</taxon>
        <taxon>Brassicales</taxon>
        <taxon>Brassicaceae</taxon>
        <taxon>Camelineae</taxon>
        <taxon>Arabidopsis</taxon>
    </lineage>
</organism>
<dbReference type="InterPro" id="IPR000742">
    <property type="entry name" value="EGF"/>
</dbReference>
<dbReference type="SMART" id="SM00220">
    <property type="entry name" value="S_TKc"/>
    <property type="match status" value="1"/>
</dbReference>
<feature type="binding site" evidence="16">
    <location>
        <position position="533"/>
    </location>
    <ligand>
        <name>ATP</name>
        <dbReference type="ChEBI" id="CHEBI:30616"/>
    </ligand>
</feature>
<keyword evidence="12" id="KW-0675">Receptor</keyword>
<evidence type="ECO:0000256" key="3">
    <source>
        <dbReference type="ARBA" id="ARBA00022527"/>
    </source>
</evidence>
<accession>A0A8S1ZQS4</accession>
<keyword evidence="6 18" id="KW-0732">Signal</keyword>
<evidence type="ECO:0000256" key="13">
    <source>
        <dbReference type="ARBA" id="ARBA00023180"/>
    </source>
</evidence>
<dbReference type="PROSITE" id="PS00022">
    <property type="entry name" value="EGF_1"/>
    <property type="match status" value="1"/>
</dbReference>
<feature type="chain" id="PRO_5035924299" description="non-specific serine/threonine protein kinase" evidence="18">
    <location>
        <begin position="27"/>
        <end position="817"/>
    </location>
</feature>
<keyword evidence="21" id="KW-1185">Reference proteome</keyword>
<dbReference type="SUPFAM" id="SSF56112">
    <property type="entry name" value="Protein kinase-like (PK-like)"/>
    <property type="match status" value="1"/>
</dbReference>
<evidence type="ECO:0000256" key="4">
    <source>
        <dbReference type="ARBA" id="ARBA00022679"/>
    </source>
</evidence>
<dbReference type="FunFam" id="1.10.510.10:FF:000590">
    <property type="entry name" value="PR5-like receptor kinase"/>
    <property type="match status" value="1"/>
</dbReference>
<gene>
    <name evidence="20" type="ORF">AARE701A_LOCUS4757</name>
</gene>
<dbReference type="PROSITE" id="PS00107">
    <property type="entry name" value="PROTEIN_KINASE_ATP"/>
    <property type="match status" value="1"/>
</dbReference>
<dbReference type="Pfam" id="PF13947">
    <property type="entry name" value="GUB_WAK_bind"/>
    <property type="match status" value="2"/>
</dbReference>
<dbReference type="GO" id="GO:0004674">
    <property type="term" value="F:protein serine/threonine kinase activity"/>
    <property type="evidence" value="ECO:0007669"/>
    <property type="project" value="UniProtKB-KW"/>
</dbReference>
<dbReference type="Proteomes" id="UP000682877">
    <property type="component" value="Chromosome 2"/>
</dbReference>
<evidence type="ECO:0000256" key="8">
    <source>
        <dbReference type="ARBA" id="ARBA00022777"/>
    </source>
</evidence>
<keyword evidence="10 17" id="KW-1133">Transmembrane helix</keyword>
<dbReference type="GO" id="GO:0005524">
    <property type="term" value="F:ATP binding"/>
    <property type="evidence" value="ECO:0007669"/>
    <property type="project" value="UniProtKB-UniRule"/>
</dbReference>
<evidence type="ECO:0000256" key="1">
    <source>
        <dbReference type="ARBA" id="ARBA00004479"/>
    </source>
</evidence>
<keyword evidence="7 16" id="KW-0547">Nucleotide-binding</keyword>
<reference evidence="20" key="1">
    <citation type="submission" date="2021-01" db="EMBL/GenBank/DDBJ databases">
        <authorList>
            <person name="Bezrukov I."/>
        </authorList>
    </citation>
    <scope>NUCLEOTIDE SEQUENCE</scope>
</reference>
<keyword evidence="13" id="KW-0325">Glycoprotein</keyword>
<dbReference type="Gene3D" id="3.30.200.20">
    <property type="entry name" value="Phosphorylase Kinase, domain 1"/>
    <property type="match status" value="1"/>
</dbReference>
<evidence type="ECO:0000256" key="16">
    <source>
        <dbReference type="PROSITE-ProRule" id="PRU10141"/>
    </source>
</evidence>
<dbReference type="PANTHER" id="PTHR27009">
    <property type="entry name" value="RUST RESISTANCE KINASE LR10-RELATED"/>
    <property type="match status" value="1"/>
</dbReference>
<evidence type="ECO:0000256" key="15">
    <source>
        <dbReference type="ARBA" id="ARBA00048679"/>
    </source>
</evidence>
<dbReference type="GO" id="GO:0030247">
    <property type="term" value="F:polysaccharide binding"/>
    <property type="evidence" value="ECO:0007669"/>
    <property type="project" value="InterPro"/>
</dbReference>
<dbReference type="PROSITE" id="PS50011">
    <property type="entry name" value="PROTEIN_KINASE_DOM"/>
    <property type="match status" value="1"/>
</dbReference>
<dbReference type="InterPro" id="IPR032872">
    <property type="entry name" value="WAK_assoc_C"/>
</dbReference>
<evidence type="ECO:0000256" key="9">
    <source>
        <dbReference type="ARBA" id="ARBA00022840"/>
    </source>
</evidence>
<dbReference type="Gene3D" id="1.10.510.10">
    <property type="entry name" value="Transferase(Phosphotransferase) domain 1"/>
    <property type="match status" value="1"/>
</dbReference>
<evidence type="ECO:0000256" key="18">
    <source>
        <dbReference type="SAM" id="SignalP"/>
    </source>
</evidence>
<feature type="transmembrane region" description="Helical" evidence="17">
    <location>
        <begin position="454"/>
        <end position="474"/>
    </location>
</feature>
<proteinExistence type="predicted"/>